<dbReference type="InterPro" id="IPR009057">
    <property type="entry name" value="Homeodomain-like_sf"/>
</dbReference>
<proteinExistence type="predicted"/>
<dbReference type="AlphaFoldDB" id="A0A087TLF0"/>
<dbReference type="InterPro" id="IPR001005">
    <property type="entry name" value="SANT/Myb"/>
</dbReference>
<evidence type="ECO:0000313" key="10">
    <source>
        <dbReference type="Proteomes" id="UP000054359"/>
    </source>
</evidence>
<comment type="subcellular location">
    <subcellularLocation>
        <location evidence="1">Nucleus</location>
    </subcellularLocation>
</comment>
<feature type="non-terminal residue" evidence="9">
    <location>
        <position position="204"/>
    </location>
</feature>
<dbReference type="Gene3D" id="1.10.10.60">
    <property type="entry name" value="Homeodomain-like"/>
    <property type="match status" value="1"/>
</dbReference>
<dbReference type="Proteomes" id="UP000054359">
    <property type="component" value="Unassembled WGS sequence"/>
</dbReference>
<dbReference type="EMBL" id="KK115759">
    <property type="protein sequence ID" value="KFM65939.1"/>
    <property type="molecule type" value="Genomic_DNA"/>
</dbReference>
<dbReference type="GO" id="GO:0042826">
    <property type="term" value="F:histone deacetylase binding"/>
    <property type="evidence" value="ECO:0007669"/>
    <property type="project" value="TreeGrafter"/>
</dbReference>
<evidence type="ECO:0000313" key="9">
    <source>
        <dbReference type="EMBL" id="KFM65939.1"/>
    </source>
</evidence>
<dbReference type="Gene3D" id="4.10.1240.50">
    <property type="match status" value="1"/>
</dbReference>
<feature type="domain" description="ELM2" evidence="7">
    <location>
        <begin position="32"/>
        <end position="118"/>
    </location>
</feature>
<dbReference type="SMART" id="SM01189">
    <property type="entry name" value="ELM2"/>
    <property type="match status" value="1"/>
</dbReference>
<keyword evidence="10" id="KW-1185">Reference proteome</keyword>
<dbReference type="GO" id="GO:0003714">
    <property type="term" value="F:transcription corepressor activity"/>
    <property type="evidence" value="ECO:0007669"/>
    <property type="project" value="TreeGrafter"/>
</dbReference>
<dbReference type="STRING" id="407821.A0A087TLF0"/>
<dbReference type="PANTHER" id="PTHR10865:SF28">
    <property type="entry name" value="ELM2 DOMAIN-CONTAINING PROTEIN"/>
    <property type="match status" value="1"/>
</dbReference>
<evidence type="ECO:0000256" key="1">
    <source>
        <dbReference type="ARBA" id="ARBA00004123"/>
    </source>
</evidence>
<evidence type="ECO:0000256" key="6">
    <source>
        <dbReference type="ARBA" id="ARBA00023242"/>
    </source>
</evidence>
<keyword evidence="3" id="KW-0863">Zinc-finger</keyword>
<dbReference type="InterPro" id="IPR040138">
    <property type="entry name" value="MIER/MTA"/>
</dbReference>
<organism evidence="9 10">
    <name type="scientific">Stegodyphus mimosarum</name>
    <name type="common">African social velvet spider</name>
    <dbReference type="NCBI Taxonomy" id="407821"/>
    <lineage>
        <taxon>Eukaryota</taxon>
        <taxon>Metazoa</taxon>
        <taxon>Ecdysozoa</taxon>
        <taxon>Arthropoda</taxon>
        <taxon>Chelicerata</taxon>
        <taxon>Arachnida</taxon>
        <taxon>Araneae</taxon>
        <taxon>Araneomorphae</taxon>
        <taxon>Entelegynae</taxon>
        <taxon>Eresoidea</taxon>
        <taxon>Eresidae</taxon>
        <taxon>Stegodyphus</taxon>
    </lineage>
</organism>
<evidence type="ECO:0000256" key="5">
    <source>
        <dbReference type="ARBA" id="ARBA00023125"/>
    </source>
</evidence>
<dbReference type="InterPro" id="IPR017884">
    <property type="entry name" value="SANT_dom"/>
</dbReference>
<name>A0A087TLF0_STEMI</name>
<reference evidence="9 10" key="1">
    <citation type="submission" date="2013-11" db="EMBL/GenBank/DDBJ databases">
        <title>Genome sequencing of Stegodyphus mimosarum.</title>
        <authorList>
            <person name="Bechsgaard J."/>
        </authorList>
    </citation>
    <scope>NUCLEOTIDE SEQUENCE [LARGE SCALE GENOMIC DNA]</scope>
</reference>
<accession>A0A087TLF0</accession>
<evidence type="ECO:0000259" key="7">
    <source>
        <dbReference type="PROSITE" id="PS51156"/>
    </source>
</evidence>
<protein>
    <submittedName>
        <fullName evidence="9">Mesoderm induction early response protein 1</fullName>
    </submittedName>
</protein>
<dbReference type="SMART" id="SM00717">
    <property type="entry name" value="SANT"/>
    <property type="match status" value="1"/>
</dbReference>
<dbReference type="SUPFAM" id="SSF46689">
    <property type="entry name" value="Homeodomain-like"/>
    <property type="match status" value="1"/>
</dbReference>
<evidence type="ECO:0000256" key="3">
    <source>
        <dbReference type="ARBA" id="ARBA00022771"/>
    </source>
</evidence>
<sequence>MLFAMNDENRSQLQFSTLESDTTFDFKNTKNHKIRIGRNYQAAIPTLKASTDNDNKIQIEGKLLWNPLMISEEETDHYLRSIYSTGCYGSTEEEKALFLLHTCRYNAEEALRRYSILPQISNTDLIWQDDEIQNFEEGLFKYGKDFHSIQVKLRTKSTRDIVEFYYYWKKSKRKNKFVSYFGNSLFLKEIKKKHFFRLRNRRGF</sequence>
<keyword evidence="4" id="KW-0862">Zinc</keyword>
<evidence type="ECO:0000256" key="4">
    <source>
        <dbReference type="ARBA" id="ARBA00022833"/>
    </source>
</evidence>
<keyword evidence="2" id="KW-0479">Metal-binding</keyword>
<dbReference type="GO" id="GO:0003677">
    <property type="term" value="F:DNA binding"/>
    <property type="evidence" value="ECO:0007669"/>
    <property type="project" value="UniProtKB-KW"/>
</dbReference>
<dbReference type="PROSITE" id="PS51293">
    <property type="entry name" value="SANT"/>
    <property type="match status" value="1"/>
</dbReference>
<dbReference type="PROSITE" id="PS51156">
    <property type="entry name" value="ELM2"/>
    <property type="match status" value="1"/>
</dbReference>
<evidence type="ECO:0000256" key="2">
    <source>
        <dbReference type="ARBA" id="ARBA00022723"/>
    </source>
</evidence>
<dbReference type="GO" id="GO:0005654">
    <property type="term" value="C:nucleoplasm"/>
    <property type="evidence" value="ECO:0007669"/>
    <property type="project" value="TreeGrafter"/>
</dbReference>
<dbReference type="GO" id="GO:0000122">
    <property type="term" value="P:negative regulation of transcription by RNA polymerase II"/>
    <property type="evidence" value="ECO:0007669"/>
    <property type="project" value="TreeGrafter"/>
</dbReference>
<dbReference type="GO" id="GO:0008270">
    <property type="term" value="F:zinc ion binding"/>
    <property type="evidence" value="ECO:0007669"/>
    <property type="project" value="UniProtKB-KW"/>
</dbReference>
<dbReference type="InterPro" id="IPR000949">
    <property type="entry name" value="ELM2_dom"/>
</dbReference>
<keyword evidence="6" id="KW-0539">Nucleus</keyword>
<keyword evidence="5" id="KW-0238">DNA-binding</keyword>
<evidence type="ECO:0000259" key="8">
    <source>
        <dbReference type="PROSITE" id="PS51293"/>
    </source>
</evidence>
<gene>
    <name evidence="9" type="ORF">X975_11276</name>
</gene>
<dbReference type="FunFam" id="1.10.10.60:FF:000012">
    <property type="entry name" value="Metastasis-associated 1 family, member 3"/>
    <property type="match status" value="1"/>
</dbReference>
<dbReference type="PANTHER" id="PTHR10865">
    <property type="entry name" value="METASTASIS-ASSOCIATED PROTEIN AND MESODERM INDUCTION EARLY RESPONSE PROTEIN"/>
    <property type="match status" value="1"/>
</dbReference>
<dbReference type="OMA" id="MNDENRS"/>
<dbReference type="OrthoDB" id="5916873at2759"/>
<dbReference type="Pfam" id="PF01448">
    <property type="entry name" value="ELM2"/>
    <property type="match status" value="1"/>
</dbReference>
<feature type="domain" description="SANT" evidence="8">
    <location>
        <begin position="127"/>
        <end position="173"/>
    </location>
</feature>